<evidence type="ECO:0000313" key="2">
    <source>
        <dbReference type="EMBL" id="GFN85761.1"/>
    </source>
</evidence>
<dbReference type="Proteomes" id="UP000735302">
    <property type="component" value="Unassembled WGS sequence"/>
</dbReference>
<dbReference type="EMBL" id="BLXT01001455">
    <property type="protein sequence ID" value="GFN85761.1"/>
    <property type="molecule type" value="Genomic_DNA"/>
</dbReference>
<gene>
    <name evidence="2" type="ORF">PoB_001226700</name>
</gene>
<evidence type="ECO:0000256" key="1">
    <source>
        <dbReference type="SAM" id="MobiDB-lite"/>
    </source>
</evidence>
<comment type="caution">
    <text evidence="2">The sequence shown here is derived from an EMBL/GenBank/DDBJ whole genome shotgun (WGS) entry which is preliminary data.</text>
</comment>
<accession>A0AAV3YUC8</accession>
<sequence>MCANPENDDDKIRRVKPLHSMFCTVQALICHLNKARCQRYSFQVYCRCESATGPQAQRRLDFVNFSGLLVESPHASKLTRLTPSILAAQTSSELDQATSKHPSPQSKLTTGH</sequence>
<organism evidence="2 3">
    <name type="scientific">Plakobranchus ocellatus</name>
    <dbReference type="NCBI Taxonomy" id="259542"/>
    <lineage>
        <taxon>Eukaryota</taxon>
        <taxon>Metazoa</taxon>
        <taxon>Spiralia</taxon>
        <taxon>Lophotrochozoa</taxon>
        <taxon>Mollusca</taxon>
        <taxon>Gastropoda</taxon>
        <taxon>Heterobranchia</taxon>
        <taxon>Euthyneura</taxon>
        <taxon>Panpulmonata</taxon>
        <taxon>Sacoglossa</taxon>
        <taxon>Placobranchoidea</taxon>
        <taxon>Plakobranchidae</taxon>
        <taxon>Plakobranchus</taxon>
    </lineage>
</organism>
<dbReference type="AlphaFoldDB" id="A0AAV3YUC8"/>
<keyword evidence="3" id="KW-1185">Reference proteome</keyword>
<evidence type="ECO:0000313" key="3">
    <source>
        <dbReference type="Proteomes" id="UP000735302"/>
    </source>
</evidence>
<name>A0AAV3YUC8_9GAST</name>
<proteinExistence type="predicted"/>
<reference evidence="2 3" key="1">
    <citation type="journal article" date="2021" name="Elife">
        <title>Chloroplast acquisition without the gene transfer in kleptoplastic sea slugs, Plakobranchus ocellatus.</title>
        <authorList>
            <person name="Maeda T."/>
            <person name="Takahashi S."/>
            <person name="Yoshida T."/>
            <person name="Shimamura S."/>
            <person name="Takaki Y."/>
            <person name="Nagai Y."/>
            <person name="Toyoda A."/>
            <person name="Suzuki Y."/>
            <person name="Arimoto A."/>
            <person name="Ishii H."/>
            <person name="Satoh N."/>
            <person name="Nishiyama T."/>
            <person name="Hasebe M."/>
            <person name="Maruyama T."/>
            <person name="Minagawa J."/>
            <person name="Obokata J."/>
            <person name="Shigenobu S."/>
        </authorList>
    </citation>
    <scope>NUCLEOTIDE SEQUENCE [LARGE SCALE GENOMIC DNA]</scope>
</reference>
<protein>
    <submittedName>
        <fullName evidence="2">Uncharacterized protein</fullName>
    </submittedName>
</protein>
<feature type="region of interest" description="Disordered" evidence="1">
    <location>
        <begin position="90"/>
        <end position="112"/>
    </location>
</feature>